<dbReference type="WBParaSite" id="PSAMB.scaffold37size103856.g903.t1">
    <property type="protein sequence ID" value="PSAMB.scaffold37size103856.g903.t1"/>
    <property type="gene ID" value="PSAMB.scaffold37size103856.g903"/>
</dbReference>
<reference evidence="2" key="1">
    <citation type="submission" date="2022-11" db="UniProtKB">
        <authorList>
            <consortium name="WormBaseParasite"/>
        </authorList>
    </citation>
    <scope>IDENTIFICATION</scope>
</reference>
<keyword evidence="1" id="KW-1185">Reference proteome</keyword>
<sequence>MLSFLMLVSMLVEALSPSVKKRRAQEAEWLNGATLDEVYEILQDRKRRRTFVKRLHAITMRQMRQP</sequence>
<proteinExistence type="predicted"/>
<name>A0A914WCV3_9BILA</name>
<organism evidence="1 2">
    <name type="scientific">Plectus sambesii</name>
    <dbReference type="NCBI Taxonomy" id="2011161"/>
    <lineage>
        <taxon>Eukaryota</taxon>
        <taxon>Metazoa</taxon>
        <taxon>Ecdysozoa</taxon>
        <taxon>Nematoda</taxon>
        <taxon>Chromadorea</taxon>
        <taxon>Plectida</taxon>
        <taxon>Plectina</taxon>
        <taxon>Plectoidea</taxon>
        <taxon>Plectidae</taxon>
        <taxon>Plectus</taxon>
    </lineage>
</organism>
<accession>A0A914WCV3</accession>
<protein>
    <submittedName>
        <fullName evidence="2">Uncharacterized protein</fullName>
    </submittedName>
</protein>
<dbReference type="Proteomes" id="UP000887566">
    <property type="component" value="Unplaced"/>
</dbReference>
<evidence type="ECO:0000313" key="1">
    <source>
        <dbReference type="Proteomes" id="UP000887566"/>
    </source>
</evidence>
<dbReference type="AlphaFoldDB" id="A0A914WCV3"/>
<evidence type="ECO:0000313" key="2">
    <source>
        <dbReference type="WBParaSite" id="PSAMB.scaffold37size103856.g903.t1"/>
    </source>
</evidence>